<evidence type="ECO:0000259" key="1">
    <source>
        <dbReference type="Pfam" id="PF12804"/>
    </source>
</evidence>
<dbReference type="InterPro" id="IPR029044">
    <property type="entry name" value="Nucleotide-diphossugar_trans"/>
</dbReference>
<dbReference type="Pfam" id="PF12804">
    <property type="entry name" value="NTP_transf_3"/>
    <property type="match status" value="1"/>
</dbReference>
<evidence type="ECO:0000313" key="3">
    <source>
        <dbReference type="Proteomes" id="UP001491088"/>
    </source>
</evidence>
<protein>
    <submittedName>
        <fullName evidence="2">Nucleotidyltransferase family protein</fullName>
    </submittedName>
</protein>
<dbReference type="InterPro" id="IPR025877">
    <property type="entry name" value="MobA-like_NTP_Trfase"/>
</dbReference>
<proteinExistence type="predicted"/>
<organism evidence="2 3">
    <name type="scientific">Polaribacter marinaquae</name>
    <dbReference type="NCBI Taxonomy" id="1642819"/>
    <lineage>
        <taxon>Bacteria</taxon>
        <taxon>Pseudomonadati</taxon>
        <taxon>Bacteroidota</taxon>
        <taxon>Flavobacteriia</taxon>
        <taxon>Flavobacteriales</taxon>
        <taxon>Flavobacteriaceae</taxon>
    </lineage>
</organism>
<dbReference type="RefSeq" id="WP_340932479.1">
    <property type="nucleotide sequence ID" value="NZ_CP150496.1"/>
</dbReference>
<dbReference type="PANTHER" id="PTHR43777:SF1">
    <property type="entry name" value="MOLYBDENUM COFACTOR CYTIDYLYLTRANSFERASE"/>
    <property type="match status" value="1"/>
</dbReference>
<dbReference type="CDD" id="cd04182">
    <property type="entry name" value="GT_2_like_f"/>
    <property type="match status" value="1"/>
</dbReference>
<keyword evidence="3" id="KW-1185">Reference proteome</keyword>
<dbReference type="Proteomes" id="UP001491088">
    <property type="component" value="Chromosome"/>
</dbReference>
<name>A0ABZ2TPW3_9FLAO</name>
<dbReference type="EMBL" id="CP150496">
    <property type="protein sequence ID" value="WYW55133.1"/>
    <property type="molecule type" value="Genomic_DNA"/>
</dbReference>
<dbReference type="Gene3D" id="3.90.550.10">
    <property type="entry name" value="Spore Coat Polysaccharide Biosynthesis Protein SpsA, Chain A"/>
    <property type="match status" value="1"/>
</dbReference>
<dbReference type="SUPFAM" id="SSF53448">
    <property type="entry name" value="Nucleotide-diphospho-sugar transferases"/>
    <property type="match status" value="1"/>
</dbReference>
<accession>A0ABZ2TPW3</accession>
<dbReference type="PANTHER" id="PTHR43777">
    <property type="entry name" value="MOLYBDENUM COFACTOR CYTIDYLYLTRANSFERASE"/>
    <property type="match status" value="1"/>
</dbReference>
<reference evidence="2 3" key="1">
    <citation type="submission" date="2024-03" db="EMBL/GenBank/DDBJ databases">
        <authorList>
            <person name="Cao K."/>
        </authorList>
    </citation>
    <scope>NUCLEOTIDE SEQUENCE [LARGE SCALE GENOMIC DNA]</scope>
    <source>
        <strain evidence="2 3">MCCC 1K00696</strain>
    </source>
</reference>
<evidence type="ECO:0000313" key="2">
    <source>
        <dbReference type="EMBL" id="WYW55133.1"/>
    </source>
</evidence>
<sequence length="197" mass="21976">MKIAVLVLAAGKSSRMKTPKQLVTIGTNFLIETVLSKAKSIEANAVYCVLGANAEIILKEISSPDVHFFYNEDFEKGLSKSISFGISEIEKQYQNYDGILVLLGDQPAVEKEYLNNMIALFSKSNTKIIASNYGNKLGVPALFPKNYFKDLKNIYGDIGAKEILNNNSEVISMPKKTNFLDIDTEKDYQDFKNSILK</sequence>
<gene>
    <name evidence="2" type="ORF">WG950_11405</name>
</gene>
<feature type="domain" description="MobA-like NTP transferase" evidence="1">
    <location>
        <begin position="5"/>
        <end position="168"/>
    </location>
</feature>